<dbReference type="InterPro" id="IPR003591">
    <property type="entry name" value="Leu-rich_rpt_typical-subtyp"/>
</dbReference>
<dbReference type="Proteomes" id="UP000504635">
    <property type="component" value="Unplaced"/>
</dbReference>
<keyword evidence="5" id="KW-1185">Reference proteome</keyword>
<dbReference type="KEGG" id="soy:115881374"/>
<dbReference type="RefSeq" id="XP_030754689.1">
    <property type="nucleotide sequence ID" value="XM_030898829.1"/>
</dbReference>
<protein>
    <submittedName>
        <fullName evidence="6 7">Leucine-rich repeats and immunoglobulin-like domains protein 3</fullName>
    </submittedName>
</protein>
<evidence type="ECO:0000313" key="7">
    <source>
        <dbReference type="RefSeq" id="XP_030754688.1"/>
    </source>
</evidence>
<gene>
    <name evidence="6 7 8 9" type="primary">LOC115881374</name>
</gene>
<evidence type="ECO:0000256" key="1">
    <source>
        <dbReference type="ARBA" id="ARBA00022614"/>
    </source>
</evidence>
<dbReference type="SUPFAM" id="SSF52058">
    <property type="entry name" value="L domain-like"/>
    <property type="match status" value="1"/>
</dbReference>
<dbReference type="RefSeq" id="XP_030754687.1">
    <property type="nucleotide sequence ID" value="XM_030898827.1"/>
</dbReference>
<dbReference type="GeneID" id="115881374"/>
<keyword evidence="4" id="KW-0732">Signal</keyword>
<dbReference type="RefSeq" id="XP_030754690.1">
    <property type="nucleotide sequence ID" value="XM_030898830.1"/>
</dbReference>
<evidence type="ECO:0000256" key="2">
    <source>
        <dbReference type="ARBA" id="ARBA00022737"/>
    </source>
</evidence>
<dbReference type="PANTHER" id="PTHR24366:SF170">
    <property type="entry name" value="RE50361P"/>
    <property type="match status" value="1"/>
</dbReference>
<sequence>MIVFIIVLTTELFLQFVAGLPCVRLVTKSHYSEPYCGHYHCYEKDLVEDEINLYCDETNLDEIYKVISNETLPYSLTIKNTVLSQMGVNPTTWNNILALSMANTSTLKIVPGFFNKLIKLETLEITNNNLCGVVDGTFSPLTSLKNLNLSNNAITSLSEHSFSGLFELKSLDLSYNNLSFIDSKAVSLNSNLAYINLTHNYLANVEVTTFQSIPIIEIDLSCNRLTNFSFSDKTISYSNATFYNSVENVNLSGNVLESIEDYFVGPEVDTADLSNNIIKLLAKKAFFTASKLRYLYLNNNKLTSIHRATFSQQINLKYLDLSSNPIVTIPFGLLNNLKSLEYLDLSSNNTLLDFHFLFSLKKLKTLKMSNTNIMNFDITLVVSYFSELEEISLSDNLWTCSELMQHIYIFEKNNIKVVPGNHTDSHSFFGISCLENENSKNETITINRNNIGNVDSSQDSLENFLNYDFKNTSFYKFFESFKNFSNSNIVPDKNHITLNMEKNFTSSNLVNLLQKIINDISVSQIDSNTSTNDKNKDILGTKFPKFYFPINFTSDLNDHIKDNMLQYQNITLKVLSQYSKQSSFNYENLFTNIVMVLILICIVVYICYTLFRQKKAVESREAVQLI</sequence>
<evidence type="ECO:0000313" key="5">
    <source>
        <dbReference type="Proteomes" id="UP000504635"/>
    </source>
</evidence>
<dbReference type="SMART" id="SM00369">
    <property type="entry name" value="LRR_TYP"/>
    <property type="match status" value="6"/>
</dbReference>
<evidence type="ECO:0000313" key="6">
    <source>
        <dbReference type="RefSeq" id="XP_030754687.1"/>
    </source>
</evidence>
<dbReference type="PANTHER" id="PTHR24366">
    <property type="entry name" value="IG(IMMUNOGLOBULIN) AND LRR(LEUCINE RICH REPEAT) DOMAINS"/>
    <property type="match status" value="1"/>
</dbReference>
<feature type="transmembrane region" description="Helical" evidence="3">
    <location>
        <begin position="589"/>
        <end position="611"/>
    </location>
</feature>
<evidence type="ECO:0000256" key="4">
    <source>
        <dbReference type="SAM" id="SignalP"/>
    </source>
</evidence>
<dbReference type="AlphaFoldDB" id="A0A6J2XVA6"/>
<dbReference type="InterPro" id="IPR001611">
    <property type="entry name" value="Leu-rich_rpt"/>
</dbReference>
<dbReference type="InterPro" id="IPR032675">
    <property type="entry name" value="LRR_dom_sf"/>
</dbReference>
<keyword evidence="2" id="KW-0677">Repeat</keyword>
<keyword evidence="3" id="KW-0812">Transmembrane</keyword>
<dbReference type="Gene3D" id="3.80.10.10">
    <property type="entry name" value="Ribonuclease Inhibitor"/>
    <property type="match status" value="2"/>
</dbReference>
<dbReference type="RefSeq" id="XP_030754688.1">
    <property type="nucleotide sequence ID" value="XM_030898828.1"/>
</dbReference>
<feature type="chain" id="PRO_5044642879" evidence="4">
    <location>
        <begin position="20"/>
        <end position="626"/>
    </location>
</feature>
<keyword evidence="3" id="KW-0472">Membrane</keyword>
<evidence type="ECO:0000256" key="3">
    <source>
        <dbReference type="SAM" id="Phobius"/>
    </source>
</evidence>
<organism evidence="5 9">
    <name type="scientific">Sitophilus oryzae</name>
    <name type="common">Rice weevil</name>
    <name type="synonym">Curculio oryzae</name>
    <dbReference type="NCBI Taxonomy" id="7048"/>
    <lineage>
        <taxon>Eukaryota</taxon>
        <taxon>Metazoa</taxon>
        <taxon>Ecdysozoa</taxon>
        <taxon>Arthropoda</taxon>
        <taxon>Hexapoda</taxon>
        <taxon>Insecta</taxon>
        <taxon>Pterygota</taxon>
        <taxon>Neoptera</taxon>
        <taxon>Endopterygota</taxon>
        <taxon>Coleoptera</taxon>
        <taxon>Polyphaga</taxon>
        <taxon>Cucujiformia</taxon>
        <taxon>Curculionidae</taxon>
        <taxon>Dryophthorinae</taxon>
        <taxon>Sitophilus</taxon>
    </lineage>
</organism>
<keyword evidence="1" id="KW-0433">Leucine-rich repeat</keyword>
<accession>A0A6J2XVA6</accession>
<dbReference type="OrthoDB" id="6765403at2759"/>
<evidence type="ECO:0000313" key="8">
    <source>
        <dbReference type="RefSeq" id="XP_030754689.1"/>
    </source>
</evidence>
<feature type="signal peptide" evidence="4">
    <location>
        <begin position="1"/>
        <end position="19"/>
    </location>
</feature>
<dbReference type="PROSITE" id="PS51450">
    <property type="entry name" value="LRR"/>
    <property type="match status" value="4"/>
</dbReference>
<proteinExistence type="predicted"/>
<keyword evidence="3" id="KW-1133">Transmembrane helix</keyword>
<dbReference type="Pfam" id="PF13855">
    <property type="entry name" value="LRR_8"/>
    <property type="match status" value="2"/>
</dbReference>
<reference evidence="6 7" key="1">
    <citation type="submission" date="2025-04" db="UniProtKB">
        <authorList>
            <consortium name="RefSeq"/>
        </authorList>
    </citation>
    <scope>IDENTIFICATION</scope>
    <source>
        <tissue evidence="6 7">Gonads</tissue>
    </source>
</reference>
<evidence type="ECO:0000313" key="9">
    <source>
        <dbReference type="RefSeq" id="XP_030754690.1"/>
    </source>
</evidence>
<name>A0A6J2XVA6_SITOR</name>